<evidence type="ECO:0000313" key="9">
    <source>
        <dbReference type="Proteomes" id="UP000561459"/>
    </source>
</evidence>
<evidence type="ECO:0000259" key="7">
    <source>
        <dbReference type="Pfam" id="PF01551"/>
    </source>
</evidence>
<dbReference type="Proteomes" id="UP000561459">
    <property type="component" value="Unassembled WGS sequence"/>
</dbReference>
<dbReference type="GO" id="GO:0046872">
    <property type="term" value="F:metal ion binding"/>
    <property type="evidence" value="ECO:0007669"/>
    <property type="project" value="UniProtKB-KW"/>
</dbReference>
<comment type="caution">
    <text evidence="8">The sequence shown here is derived from an EMBL/GenBank/DDBJ whole genome shotgun (WGS) entry which is preliminary data.</text>
</comment>
<sequence>MFKDLGHYHEAAVRSHGPAELDHSLVVKGFGRARLRRPAPSGPAGWRTRFEAWWGGLDLAPDLAEDIGSLRWLRGAGTCLGLSIFALSFWPDFSQVEAAAMVPQLAEQRDEYRSQMIMPLSFGGESGRHMGATPAVRPLSGVPERPNLQFVATLAPGDTFTRMLARAGVGEADAARAAQLVGGSIATSAIPAGTQFDISLGQRPAPGSPRALQSLAFHARFDLDLTVRQQGTGLMVERHPIVVDTTPLRIRGMIGSSLYRSARNAGAPIGAIQAYLHAIDPHVSLESDLSAGDAFDFVIGYKRSATGERQLGDLLYAGIERAGKPRLQLLRWGKDGAMVAAGGVATAGFAQPEARSAIGAPVAGRITSLFGMRRHPILGFVRMHAGVDFGAAYGAPIYAVADGIVSFAGRHGGHGNYVRLEHGGGNGTGYGHMSRIAVFPGARVRAGQVIGYVGSSGLSTGPHLHFEAYQAGRTVNPLGLRFAAVRPQMVDPGESSAFKQRLAALMAIRPGAALGAIAGAAGGSGAGAHREINRLAMAANPLRHD</sequence>
<gene>
    <name evidence="8" type="ORF">GGR39_000416</name>
</gene>
<keyword evidence="3" id="KW-0479">Metal-binding</keyword>
<accession>A0A7W6C5H9</accession>
<dbReference type="InterPro" id="IPR016047">
    <property type="entry name" value="M23ase_b-sheet_dom"/>
</dbReference>
<dbReference type="RefSeq" id="WP_183615657.1">
    <property type="nucleotide sequence ID" value="NZ_JACIDY010000001.1"/>
</dbReference>
<dbReference type="InterPro" id="IPR011055">
    <property type="entry name" value="Dup_hybrid_motif"/>
</dbReference>
<dbReference type="GO" id="GO:0006508">
    <property type="term" value="P:proteolysis"/>
    <property type="evidence" value="ECO:0007669"/>
    <property type="project" value="UniProtKB-KW"/>
</dbReference>
<feature type="domain" description="M23ase beta-sheet core" evidence="7">
    <location>
        <begin position="382"/>
        <end position="477"/>
    </location>
</feature>
<evidence type="ECO:0000313" key="8">
    <source>
        <dbReference type="EMBL" id="MBB3938787.1"/>
    </source>
</evidence>
<keyword evidence="9" id="KW-1185">Reference proteome</keyword>
<dbReference type="Gene3D" id="2.70.70.10">
    <property type="entry name" value="Glucose Permease (Domain IIA)"/>
    <property type="match status" value="1"/>
</dbReference>
<dbReference type="AlphaFoldDB" id="A0A7W6C5H9"/>
<keyword evidence="4 8" id="KW-0378">Hydrolase</keyword>
<evidence type="ECO:0000256" key="4">
    <source>
        <dbReference type="ARBA" id="ARBA00022801"/>
    </source>
</evidence>
<evidence type="ECO:0000256" key="6">
    <source>
        <dbReference type="ARBA" id="ARBA00023049"/>
    </source>
</evidence>
<evidence type="ECO:0000256" key="1">
    <source>
        <dbReference type="ARBA" id="ARBA00001947"/>
    </source>
</evidence>
<protein>
    <submittedName>
        <fullName evidence="8">Murein DD-endopeptidase MepM/ murein hydrolase activator NlpD</fullName>
    </submittedName>
</protein>
<proteinExistence type="predicted"/>
<reference evidence="8 9" key="1">
    <citation type="submission" date="2020-08" db="EMBL/GenBank/DDBJ databases">
        <title>Genomic Encyclopedia of Type Strains, Phase IV (KMG-IV): sequencing the most valuable type-strain genomes for metagenomic binning, comparative biology and taxonomic classification.</title>
        <authorList>
            <person name="Goeker M."/>
        </authorList>
    </citation>
    <scope>NUCLEOTIDE SEQUENCE [LARGE SCALE GENOMIC DNA]</scope>
    <source>
        <strain evidence="8 9">DSM 27568</strain>
    </source>
</reference>
<evidence type="ECO:0000256" key="2">
    <source>
        <dbReference type="ARBA" id="ARBA00022670"/>
    </source>
</evidence>
<dbReference type="Pfam" id="PF01551">
    <property type="entry name" value="Peptidase_M23"/>
    <property type="match status" value="1"/>
</dbReference>
<dbReference type="SUPFAM" id="SSF51261">
    <property type="entry name" value="Duplicated hybrid motif"/>
    <property type="match status" value="1"/>
</dbReference>
<dbReference type="Gene3D" id="3.10.450.350">
    <property type="match status" value="1"/>
</dbReference>
<evidence type="ECO:0000256" key="3">
    <source>
        <dbReference type="ARBA" id="ARBA00022723"/>
    </source>
</evidence>
<dbReference type="CDD" id="cd12797">
    <property type="entry name" value="M23_peptidase"/>
    <property type="match status" value="1"/>
</dbReference>
<dbReference type="PANTHER" id="PTHR21666">
    <property type="entry name" value="PEPTIDASE-RELATED"/>
    <property type="match status" value="1"/>
</dbReference>
<dbReference type="InterPro" id="IPR050570">
    <property type="entry name" value="Cell_wall_metabolism_enzyme"/>
</dbReference>
<keyword evidence="2" id="KW-0645">Protease</keyword>
<name>A0A7W6C5H9_9SPHN</name>
<keyword evidence="5" id="KW-0862">Zinc</keyword>
<keyword evidence="6" id="KW-0482">Metalloprotease</keyword>
<evidence type="ECO:0000256" key="5">
    <source>
        <dbReference type="ARBA" id="ARBA00022833"/>
    </source>
</evidence>
<dbReference type="PANTHER" id="PTHR21666:SF288">
    <property type="entry name" value="CELL DIVISION PROTEIN YTFB"/>
    <property type="match status" value="1"/>
</dbReference>
<comment type="cofactor">
    <cofactor evidence="1">
        <name>Zn(2+)</name>
        <dbReference type="ChEBI" id="CHEBI:29105"/>
    </cofactor>
</comment>
<dbReference type="GO" id="GO:0004222">
    <property type="term" value="F:metalloendopeptidase activity"/>
    <property type="evidence" value="ECO:0007669"/>
    <property type="project" value="TreeGrafter"/>
</dbReference>
<dbReference type="EMBL" id="JACIDY010000001">
    <property type="protein sequence ID" value="MBB3938787.1"/>
    <property type="molecule type" value="Genomic_DNA"/>
</dbReference>
<organism evidence="8 9">
    <name type="scientific">Novosphingobium fluoreni</name>
    <dbReference type="NCBI Taxonomy" id="1391222"/>
    <lineage>
        <taxon>Bacteria</taxon>
        <taxon>Pseudomonadati</taxon>
        <taxon>Pseudomonadota</taxon>
        <taxon>Alphaproteobacteria</taxon>
        <taxon>Sphingomonadales</taxon>
        <taxon>Sphingomonadaceae</taxon>
        <taxon>Novosphingobium</taxon>
    </lineage>
</organism>